<dbReference type="InterPro" id="IPR005467">
    <property type="entry name" value="His_kinase_dom"/>
</dbReference>
<dbReference type="Pfam" id="PF02518">
    <property type="entry name" value="HATPase_c"/>
    <property type="match status" value="1"/>
</dbReference>
<dbReference type="InterPro" id="IPR050351">
    <property type="entry name" value="BphY/WalK/GraS-like"/>
</dbReference>
<proteinExistence type="predicted"/>
<dbReference type="SUPFAM" id="SSF47384">
    <property type="entry name" value="Homodimeric domain of signal transducing histidine kinase"/>
    <property type="match status" value="1"/>
</dbReference>
<keyword evidence="3" id="KW-0597">Phosphoprotein</keyword>
<keyword evidence="7" id="KW-0812">Transmembrane</keyword>
<reference evidence="9" key="1">
    <citation type="submission" date="2022-09" db="EMBL/GenBank/DDBJ databases">
        <title>Comparative genomics and taxonomic characterization of three novel marine species of genus Reichenbachiella exhibiting antioxidant and polysaccharide degradation activities.</title>
        <authorList>
            <person name="Muhammad N."/>
            <person name="Lee Y.-J."/>
            <person name="Ko J."/>
            <person name="Kim S.-G."/>
        </authorList>
    </citation>
    <scope>NUCLEOTIDE SEQUENCE</scope>
    <source>
        <strain evidence="9">BKB1-1</strain>
    </source>
</reference>
<dbReference type="InterPro" id="IPR003661">
    <property type="entry name" value="HisK_dim/P_dom"/>
</dbReference>
<dbReference type="SUPFAM" id="SSF55874">
    <property type="entry name" value="ATPase domain of HSP90 chaperone/DNA topoisomerase II/histidine kinase"/>
    <property type="match status" value="1"/>
</dbReference>
<feature type="domain" description="Histidine kinase" evidence="8">
    <location>
        <begin position="204"/>
        <end position="419"/>
    </location>
</feature>
<dbReference type="Pfam" id="PF00512">
    <property type="entry name" value="HisKA"/>
    <property type="match status" value="1"/>
</dbReference>
<gene>
    <name evidence="9" type="ORF">N6H18_03785</name>
</gene>
<dbReference type="PANTHER" id="PTHR45453:SF1">
    <property type="entry name" value="PHOSPHATE REGULON SENSOR PROTEIN PHOR"/>
    <property type="match status" value="1"/>
</dbReference>
<dbReference type="InterPro" id="IPR003594">
    <property type="entry name" value="HATPase_dom"/>
</dbReference>
<dbReference type="PROSITE" id="PS50109">
    <property type="entry name" value="HIS_KIN"/>
    <property type="match status" value="1"/>
</dbReference>
<evidence type="ECO:0000256" key="3">
    <source>
        <dbReference type="ARBA" id="ARBA00022553"/>
    </source>
</evidence>
<feature type="transmembrane region" description="Helical" evidence="7">
    <location>
        <begin position="164"/>
        <end position="189"/>
    </location>
</feature>
<dbReference type="PANTHER" id="PTHR45453">
    <property type="entry name" value="PHOSPHATE REGULON SENSOR PROTEIN PHOR"/>
    <property type="match status" value="1"/>
</dbReference>
<sequence length="419" mass="47993">MNRRAYRILVILAVISIGGTLTIQLFWMKKAFDVRSQQFDHNVKSALLNITEILCSINLEATRPDAIEQISSNYFIVKINNKITPLTLETLLTREFKSRGIKEVFEYGIFDCSNGEMVYGQRVNPSMTAIEGENTLHAFPNLSKDEYYFGIYFPSKTLDLVGQMGIWISSSAVLLIVVLFFGFSLFMIFRQRRLSEIQKDFVNNMTHEFKTPIATMRIAADVLRSPEITDDPKRLSTYTEIINKEIDRLQGQVERVLQMSSIKQEQIQLNKEWIEIDLIIHDLVQRSALSNPNVSISVDTGMPRLFVDQLHMSNVFDNLIDNAIKYSDKEPMVEISWSQHGRKRIEINFKDHGKGIDPKHQSLIFDKFYRVPTGNRHDVKGFGLGLYYVKMVVAAHGGKINVVSQLNEGTTISIILPME</sequence>
<protein>
    <recommendedName>
        <fullName evidence="2">histidine kinase</fullName>
        <ecNumber evidence="2">2.7.13.3</ecNumber>
    </recommendedName>
</protein>
<evidence type="ECO:0000256" key="7">
    <source>
        <dbReference type="SAM" id="Phobius"/>
    </source>
</evidence>
<keyword evidence="10" id="KW-1185">Reference proteome</keyword>
<keyword evidence="5 9" id="KW-0418">Kinase</keyword>
<dbReference type="GO" id="GO:0016301">
    <property type="term" value="F:kinase activity"/>
    <property type="evidence" value="ECO:0007669"/>
    <property type="project" value="UniProtKB-KW"/>
</dbReference>
<evidence type="ECO:0000256" key="1">
    <source>
        <dbReference type="ARBA" id="ARBA00000085"/>
    </source>
</evidence>
<dbReference type="CDD" id="cd00082">
    <property type="entry name" value="HisKA"/>
    <property type="match status" value="1"/>
</dbReference>
<dbReference type="InterPro" id="IPR036890">
    <property type="entry name" value="HATPase_C_sf"/>
</dbReference>
<dbReference type="EMBL" id="CP106679">
    <property type="protein sequence ID" value="UXP33075.1"/>
    <property type="molecule type" value="Genomic_DNA"/>
</dbReference>
<dbReference type="Gene3D" id="1.10.287.130">
    <property type="match status" value="1"/>
</dbReference>
<accession>A0ABY6CXY6</accession>
<comment type="catalytic activity">
    <reaction evidence="1">
        <text>ATP + protein L-histidine = ADP + protein N-phospho-L-histidine.</text>
        <dbReference type="EC" id="2.7.13.3"/>
    </reaction>
</comment>
<dbReference type="SMART" id="SM00387">
    <property type="entry name" value="HATPase_c"/>
    <property type="match status" value="1"/>
</dbReference>
<keyword evidence="6" id="KW-0902">Two-component regulatory system</keyword>
<dbReference type="InterPro" id="IPR036097">
    <property type="entry name" value="HisK_dim/P_sf"/>
</dbReference>
<dbReference type="InterPro" id="IPR004358">
    <property type="entry name" value="Sig_transdc_His_kin-like_C"/>
</dbReference>
<evidence type="ECO:0000313" key="9">
    <source>
        <dbReference type="EMBL" id="UXP33075.1"/>
    </source>
</evidence>
<dbReference type="CDD" id="cd00075">
    <property type="entry name" value="HATPase"/>
    <property type="match status" value="1"/>
</dbReference>
<organism evidence="9 10">
    <name type="scientific">Reichenbachiella agarivorans</name>
    <dbReference type="NCBI Taxonomy" id="2979464"/>
    <lineage>
        <taxon>Bacteria</taxon>
        <taxon>Pseudomonadati</taxon>
        <taxon>Bacteroidota</taxon>
        <taxon>Cytophagia</taxon>
        <taxon>Cytophagales</taxon>
        <taxon>Reichenbachiellaceae</taxon>
        <taxon>Reichenbachiella</taxon>
    </lineage>
</organism>
<feature type="transmembrane region" description="Helical" evidence="7">
    <location>
        <begin position="7"/>
        <end position="27"/>
    </location>
</feature>
<name>A0ABY6CXY6_9BACT</name>
<evidence type="ECO:0000256" key="2">
    <source>
        <dbReference type="ARBA" id="ARBA00012438"/>
    </source>
</evidence>
<evidence type="ECO:0000259" key="8">
    <source>
        <dbReference type="PROSITE" id="PS50109"/>
    </source>
</evidence>
<keyword evidence="7" id="KW-1133">Transmembrane helix</keyword>
<evidence type="ECO:0000256" key="5">
    <source>
        <dbReference type="ARBA" id="ARBA00022777"/>
    </source>
</evidence>
<evidence type="ECO:0000256" key="4">
    <source>
        <dbReference type="ARBA" id="ARBA00022679"/>
    </source>
</evidence>
<keyword evidence="4" id="KW-0808">Transferase</keyword>
<dbReference type="PRINTS" id="PR00344">
    <property type="entry name" value="BCTRLSENSOR"/>
</dbReference>
<dbReference type="SMART" id="SM00388">
    <property type="entry name" value="HisKA"/>
    <property type="match status" value="1"/>
</dbReference>
<evidence type="ECO:0000256" key="6">
    <source>
        <dbReference type="ARBA" id="ARBA00023012"/>
    </source>
</evidence>
<dbReference type="EC" id="2.7.13.3" evidence="2"/>
<dbReference type="Proteomes" id="UP001065174">
    <property type="component" value="Chromosome"/>
</dbReference>
<keyword evidence="7" id="KW-0472">Membrane</keyword>
<evidence type="ECO:0000313" key="10">
    <source>
        <dbReference type="Proteomes" id="UP001065174"/>
    </source>
</evidence>
<dbReference type="RefSeq" id="WP_262310504.1">
    <property type="nucleotide sequence ID" value="NZ_CP106679.1"/>
</dbReference>
<dbReference type="Gene3D" id="3.30.565.10">
    <property type="entry name" value="Histidine kinase-like ATPase, C-terminal domain"/>
    <property type="match status" value="1"/>
</dbReference>